<evidence type="ECO:0000256" key="2">
    <source>
        <dbReference type="SAM" id="SignalP"/>
    </source>
</evidence>
<reference evidence="3 4" key="1">
    <citation type="submission" date="2015-09" db="EMBL/GenBank/DDBJ databases">
        <authorList>
            <consortium name="Pathogen Informatics"/>
        </authorList>
    </citation>
    <scope>NUCLEOTIDE SEQUENCE [LARGE SCALE GENOMIC DNA]</scope>
    <source>
        <strain evidence="3 4">2789STDY5834939</strain>
    </source>
</reference>
<evidence type="ECO:0000256" key="1">
    <source>
        <dbReference type="SAM" id="MobiDB-lite"/>
    </source>
</evidence>
<evidence type="ECO:0000313" key="4">
    <source>
        <dbReference type="Proteomes" id="UP000095765"/>
    </source>
</evidence>
<organism evidence="3 4">
    <name type="scientific">Anaerotruncus colihominis</name>
    <dbReference type="NCBI Taxonomy" id="169435"/>
    <lineage>
        <taxon>Bacteria</taxon>
        <taxon>Bacillati</taxon>
        <taxon>Bacillota</taxon>
        <taxon>Clostridia</taxon>
        <taxon>Eubacteriales</taxon>
        <taxon>Oscillospiraceae</taxon>
        <taxon>Anaerotruncus</taxon>
    </lineage>
</organism>
<name>A0A174LM43_9FIRM</name>
<dbReference type="GeneID" id="72464294"/>
<sequence>MKALIKKCAALVLAAATALSLAAGIQAATTIYSVKIQKNSILVQNKGKTVQTYNAKSTDLTLSREDGELLLGYKNAQNLSRDIALGTQSTLTVEGTVSSLSLDSSLPTSMRLVLDTGSSVSSLKIAAPGKITIRGKVDTLTVSSAARITVSKGGAVTDATLTSGSAVLTAGTGAQVKNATVVKKSSVSGSGIGTVKVRGSDSDDDNDDDTTTDDGLTVKTSTISARSGDTLRDLESDLNHYVKVYDEDGDRIDGKAEWVSSYSTKVKKTGTFKFDFYPDDDDYDTVRGTIKISVSGGDDDDSTNDDGLTVKTSTISARSGDTLRDLESDLNHYVKVYDEDGDRIDGKAEWVSSYSTKVKKTGTFKFDFYPDDDDYDDVRGSIRIEVSGSSSSSGKKVRLYVSPITLSSTSERLRDLEDELEDSVKAYYDGNSVRGDVSWEDSGSTQVKKTGTYTFVFEPDSSSYNAVTGEIKIIIDTDSDDDDDGEYGNDDYTLEIEDIHTSSSTKRLGSLLGELEDAVVARDDDGDKIDGEPYWVDSSNTRVRETGTYRFTFTPKSSRYDPVTAKIKIYVD</sequence>
<dbReference type="Proteomes" id="UP000095765">
    <property type="component" value="Unassembled WGS sequence"/>
</dbReference>
<dbReference type="AlphaFoldDB" id="A0A174LM43"/>
<feature type="compositionally biased region" description="Acidic residues" evidence="1">
    <location>
        <begin position="202"/>
        <end position="212"/>
    </location>
</feature>
<dbReference type="RefSeq" id="WP_055243752.1">
    <property type="nucleotide sequence ID" value="NZ_CABIWA010000002.1"/>
</dbReference>
<gene>
    <name evidence="3" type="ORF">ERS852551_00197</name>
</gene>
<accession>A0A174LM43</accession>
<proteinExistence type="predicted"/>
<dbReference type="OrthoDB" id="9964970at2"/>
<feature type="signal peptide" evidence="2">
    <location>
        <begin position="1"/>
        <end position="22"/>
    </location>
</feature>
<feature type="chain" id="PRO_5038697269" evidence="2">
    <location>
        <begin position="23"/>
        <end position="572"/>
    </location>
</feature>
<dbReference type="EMBL" id="CZBE01000001">
    <property type="protein sequence ID" value="CUP23981.1"/>
    <property type="molecule type" value="Genomic_DNA"/>
</dbReference>
<protein>
    <submittedName>
        <fullName evidence="3">Uncharacterized protein</fullName>
    </submittedName>
</protein>
<feature type="region of interest" description="Disordered" evidence="1">
    <location>
        <begin position="193"/>
        <end position="216"/>
    </location>
</feature>
<keyword evidence="2" id="KW-0732">Signal</keyword>
<evidence type="ECO:0000313" key="3">
    <source>
        <dbReference type="EMBL" id="CUP23981.1"/>
    </source>
</evidence>